<evidence type="ECO:0000313" key="3">
    <source>
        <dbReference type="EMBL" id="WWC63658.1"/>
    </source>
</evidence>
<accession>A0A1A6A1R8</accession>
<dbReference type="RefSeq" id="XP_018261837.1">
    <property type="nucleotide sequence ID" value="XM_018409564.1"/>
</dbReference>
<dbReference type="AlphaFoldDB" id="A0A1A6A1R8"/>
<dbReference type="InterPro" id="IPR001810">
    <property type="entry name" value="F-box_dom"/>
</dbReference>
<keyword evidence="4" id="KW-1185">Reference proteome</keyword>
<sequence>MDRLDNYLLEVILCKLQLKDLLSCSATNKQLNSIVTSSTIIQLFLHNHLFGRSSPLTPDHMVFFKYGSARTPMEELLRSIKSERNLLDYRPCIMDYKLPEGQIIVAVADKYIITSIQADSDYPIDKNGLYALLTLWEIDGENINGKAVKVNFKPQREGNTRAVDIKDDVIVCVEGIEEGHNTRYRIRVFHLFNEGEVAQPRESDEVIRNTRDMGLNNCPRVSIGREGLLVVQTAHDIKWTRWTEGKEATWGRIEKHPYLGFSSHLEIYGSDMIAMLGPCAPETPVSTSTAFGGFPSVPVEKDYLLLYKLSDADRSATAKAQVILRMPCGENEYNLEVRDEVPLEESDETMSPGRLINSSNARSEIIQVAFVVAGRPPDLHIFADHYCPWITLAIPVRCIRDALEAAIRPADSAAQGDPTQITDNPDRMGQISRAITRRASTDLTTQLHEQSCECCPKFKARNEQFRGVTVLGPEKWLAGAFGQSFQAPDDAHENPWSFGTRHANFDTTFDWRSDTIRTTEFELMFRNYNCHEGHEGQRCKALGGLGDDLGEIGDKDEQVSRAAPQYAYKYRLPHETGHIHAPLIHSGGQFPWVSTHGLVNNVFFDGEKVVLRYKNGWMTVFDFA</sequence>
<proteinExistence type="predicted"/>
<dbReference type="SMART" id="SM00256">
    <property type="entry name" value="FBOX"/>
    <property type="match status" value="1"/>
</dbReference>
<protein>
    <recommendedName>
        <fullName evidence="1">F-box domain-containing protein</fullName>
    </recommendedName>
</protein>
<reference evidence="2" key="1">
    <citation type="submission" date="2013-07" db="EMBL/GenBank/DDBJ databases">
        <title>The Genome Sequence of Cryptococcus dejecticola CBS10117.</title>
        <authorList>
            <consortium name="The Broad Institute Genome Sequencing Platform"/>
            <person name="Cuomo C."/>
            <person name="Litvintseva A."/>
            <person name="Chen Y."/>
            <person name="Heitman J."/>
            <person name="Sun S."/>
            <person name="Springer D."/>
            <person name="Dromer F."/>
            <person name="Young S.K."/>
            <person name="Zeng Q."/>
            <person name="Gargeya S."/>
            <person name="Fitzgerald M."/>
            <person name="Abouelleil A."/>
            <person name="Alvarado L."/>
            <person name="Berlin A.M."/>
            <person name="Chapman S.B."/>
            <person name="Dewar J."/>
            <person name="Goldberg J."/>
            <person name="Griggs A."/>
            <person name="Gujja S."/>
            <person name="Hansen M."/>
            <person name="Howarth C."/>
            <person name="Imamovic A."/>
            <person name="Larimer J."/>
            <person name="McCowan C."/>
            <person name="Murphy C."/>
            <person name="Pearson M."/>
            <person name="Priest M."/>
            <person name="Roberts A."/>
            <person name="Saif S."/>
            <person name="Shea T."/>
            <person name="Sykes S."/>
            <person name="Wortman J."/>
            <person name="Nusbaum C."/>
            <person name="Birren B."/>
        </authorList>
    </citation>
    <scope>NUCLEOTIDE SEQUENCE [LARGE SCALE GENOMIC DNA]</scope>
    <source>
        <strain evidence="2">CBS 10117</strain>
    </source>
</reference>
<dbReference type="EMBL" id="KI894033">
    <property type="protein sequence ID" value="OBR83995.1"/>
    <property type="molecule type" value="Genomic_DNA"/>
</dbReference>
<reference evidence="3" key="2">
    <citation type="submission" date="2013-07" db="EMBL/GenBank/DDBJ databases">
        <authorList>
            <consortium name="The Broad Institute Genome Sequencing Platform"/>
            <person name="Cuomo C."/>
            <person name="Litvintseva A."/>
            <person name="Chen Y."/>
            <person name="Heitman J."/>
            <person name="Sun S."/>
            <person name="Springer D."/>
            <person name="Dromer F."/>
            <person name="Young S.K."/>
            <person name="Zeng Q."/>
            <person name="Gargeya S."/>
            <person name="Fitzgerald M."/>
            <person name="Abouelleil A."/>
            <person name="Alvarado L."/>
            <person name="Berlin A.M."/>
            <person name="Chapman S.B."/>
            <person name="Dewar J."/>
            <person name="Goldberg J."/>
            <person name="Griggs A."/>
            <person name="Gujja S."/>
            <person name="Hansen M."/>
            <person name="Howarth C."/>
            <person name="Imamovic A."/>
            <person name="Larimer J."/>
            <person name="McCowan C."/>
            <person name="Murphy C."/>
            <person name="Pearson M."/>
            <person name="Priest M."/>
            <person name="Roberts A."/>
            <person name="Saif S."/>
            <person name="Shea T."/>
            <person name="Sykes S."/>
            <person name="Wortman J."/>
            <person name="Nusbaum C."/>
            <person name="Birren B."/>
        </authorList>
    </citation>
    <scope>NUCLEOTIDE SEQUENCE</scope>
    <source>
        <strain evidence="3">CBS 10117</strain>
    </source>
</reference>
<dbReference type="GeneID" id="28969981"/>
<name>A0A1A6A1R8_9TREE</name>
<feature type="domain" description="F-box" evidence="1">
    <location>
        <begin position="4"/>
        <end position="44"/>
    </location>
</feature>
<evidence type="ECO:0000259" key="1">
    <source>
        <dbReference type="SMART" id="SM00256"/>
    </source>
</evidence>
<dbReference type="KEGG" id="kdj:28969981"/>
<reference evidence="3" key="3">
    <citation type="submission" date="2024-02" db="EMBL/GenBank/DDBJ databases">
        <title>Comparative genomics of Cryptococcus and Kwoniella reveals pathogenesis evolution and contrasting modes of karyotype evolution via chromosome fusion or intercentromeric recombination.</title>
        <authorList>
            <person name="Coelho M.A."/>
            <person name="David-Palma M."/>
            <person name="Shea T."/>
            <person name="Bowers K."/>
            <person name="McGinley-Smith S."/>
            <person name="Mohammad A.W."/>
            <person name="Gnirke A."/>
            <person name="Yurkov A.M."/>
            <person name="Nowrousian M."/>
            <person name="Sun S."/>
            <person name="Cuomo C.A."/>
            <person name="Heitman J."/>
        </authorList>
    </citation>
    <scope>NUCLEOTIDE SEQUENCE</scope>
    <source>
        <strain evidence="3">CBS 10117</strain>
    </source>
</reference>
<dbReference type="OrthoDB" id="2563117at2759"/>
<dbReference type="Proteomes" id="UP000078595">
    <property type="component" value="Chromosome 7"/>
</dbReference>
<evidence type="ECO:0000313" key="2">
    <source>
        <dbReference type="EMBL" id="OBR83995.1"/>
    </source>
</evidence>
<dbReference type="EMBL" id="CP144536">
    <property type="protein sequence ID" value="WWC63658.1"/>
    <property type="molecule type" value="Genomic_DNA"/>
</dbReference>
<organism evidence="2">
    <name type="scientific">Kwoniella dejecticola CBS 10117</name>
    <dbReference type="NCBI Taxonomy" id="1296121"/>
    <lineage>
        <taxon>Eukaryota</taxon>
        <taxon>Fungi</taxon>
        <taxon>Dikarya</taxon>
        <taxon>Basidiomycota</taxon>
        <taxon>Agaricomycotina</taxon>
        <taxon>Tremellomycetes</taxon>
        <taxon>Tremellales</taxon>
        <taxon>Cryptococcaceae</taxon>
        <taxon>Kwoniella</taxon>
    </lineage>
</organism>
<dbReference type="VEuPathDB" id="FungiDB:I303_06282"/>
<evidence type="ECO:0000313" key="4">
    <source>
        <dbReference type="Proteomes" id="UP000078595"/>
    </source>
</evidence>
<dbReference type="InterPro" id="IPR036047">
    <property type="entry name" value="F-box-like_dom_sf"/>
</dbReference>
<dbReference type="SUPFAM" id="SSF81383">
    <property type="entry name" value="F-box domain"/>
    <property type="match status" value="1"/>
</dbReference>
<dbReference type="Pfam" id="PF00646">
    <property type="entry name" value="F-box"/>
    <property type="match status" value="1"/>
</dbReference>
<gene>
    <name evidence="2" type="ORF">I303_06282</name>
    <name evidence="3" type="ORF">I303_106263</name>
</gene>